<reference evidence="2" key="1">
    <citation type="submission" date="2021-02" db="EMBL/GenBank/DDBJ databases">
        <authorList>
            <person name="Dougan E. K."/>
            <person name="Rhodes N."/>
            <person name="Thang M."/>
            <person name="Chan C."/>
        </authorList>
    </citation>
    <scope>NUCLEOTIDE SEQUENCE</scope>
</reference>
<evidence type="ECO:0000313" key="3">
    <source>
        <dbReference type="Proteomes" id="UP000649617"/>
    </source>
</evidence>
<feature type="region of interest" description="Disordered" evidence="1">
    <location>
        <begin position="38"/>
        <end position="84"/>
    </location>
</feature>
<evidence type="ECO:0000313" key="2">
    <source>
        <dbReference type="EMBL" id="CAE7366174.1"/>
    </source>
</evidence>
<organism evidence="2 3">
    <name type="scientific">Symbiodinium pilosum</name>
    <name type="common">Dinoflagellate</name>
    <dbReference type="NCBI Taxonomy" id="2952"/>
    <lineage>
        <taxon>Eukaryota</taxon>
        <taxon>Sar</taxon>
        <taxon>Alveolata</taxon>
        <taxon>Dinophyceae</taxon>
        <taxon>Suessiales</taxon>
        <taxon>Symbiodiniaceae</taxon>
        <taxon>Symbiodinium</taxon>
    </lineage>
</organism>
<name>A0A812Q6C6_SYMPI</name>
<dbReference type="Proteomes" id="UP000649617">
    <property type="component" value="Unassembled WGS sequence"/>
</dbReference>
<feature type="non-terminal residue" evidence="2">
    <location>
        <position position="1"/>
    </location>
</feature>
<dbReference type="EMBL" id="CAJNIZ010014780">
    <property type="protein sequence ID" value="CAE7366174.1"/>
    <property type="molecule type" value="Genomic_DNA"/>
</dbReference>
<dbReference type="OrthoDB" id="65445at2759"/>
<sequence>ADLSDEEILLQETWDNCSPEVVVAANQPLKFAKLMEDSDDYRGTGSKGASGHLYKGQKPGSKGKSSTKEDEHAARPLSGLHASG</sequence>
<accession>A0A812Q6C6</accession>
<evidence type="ECO:0000256" key="1">
    <source>
        <dbReference type="SAM" id="MobiDB-lite"/>
    </source>
</evidence>
<feature type="non-terminal residue" evidence="2">
    <location>
        <position position="84"/>
    </location>
</feature>
<dbReference type="AlphaFoldDB" id="A0A812Q6C6"/>
<keyword evidence="3" id="KW-1185">Reference proteome</keyword>
<protein>
    <submittedName>
        <fullName evidence="2">Uncharacterized protein</fullName>
    </submittedName>
</protein>
<proteinExistence type="predicted"/>
<comment type="caution">
    <text evidence="2">The sequence shown here is derived from an EMBL/GenBank/DDBJ whole genome shotgun (WGS) entry which is preliminary data.</text>
</comment>
<gene>
    <name evidence="2" type="ORF">SPIL2461_LOCUS8838</name>
</gene>